<sequence>MSKVSISTCGLRICGSSAATEEGDTAWTRRCTFCNVSKSNGFDVVWEDDHFVAFRDHNPAAEHHFLVIPKEHVGTVKTLTKSDVDMVQRLVKIGHTLLSDHNVPENQRRLGFHIPPFSSVPHLHLHAQGLPYRSLFRKMKYAVATGRKARDKGFSWFVEAEQEIRILGKGQTAYSFGS</sequence>
<dbReference type="SUPFAM" id="SSF54197">
    <property type="entry name" value="HIT-like"/>
    <property type="match status" value="1"/>
</dbReference>
<reference evidence="6" key="1">
    <citation type="submission" date="2024-04" db="EMBL/GenBank/DDBJ databases">
        <authorList>
            <person name="Shaw F."/>
            <person name="Minotto A."/>
        </authorList>
    </citation>
    <scope>NUCLEOTIDE SEQUENCE [LARGE SCALE GENOMIC DNA]</scope>
</reference>
<evidence type="ECO:0000259" key="4">
    <source>
        <dbReference type="PROSITE" id="PS51084"/>
    </source>
</evidence>
<evidence type="ECO:0000313" key="5">
    <source>
        <dbReference type="EMBL" id="CAL1716150.1"/>
    </source>
</evidence>
<dbReference type="PANTHER" id="PTHR12486">
    <property type="entry name" value="APRATAXIN-RELATED"/>
    <property type="match status" value="1"/>
</dbReference>
<dbReference type="InterPro" id="IPR036265">
    <property type="entry name" value="HIT-like_sf"/>
</dbReference>
<dbReference type="PROSITE" id="PS51084">
    <property type="entry name" value="HIT_2"/>
    <property type="match status" value="1"/>
</dbReference>
<evidence type="ECO:0000256" key="1">
    <source>
        <dbReference type="ARBA" id="ARBA00022741"/>
    </source>
</evidence>
<dbReference type="Pfam" id="PF11969">
    <property type="entry name" value="DcpS_C"/>
    <property type="match status" value="1"/>
</dbReference>
<dbReference type="InterPro" id="IPR001310">
    <property type="entry name" value="Histidine_triad_HIT"/>
</dbReference>
<evidence type="ECO:0000256" key="2">
    <source>
        <dbReference type="ARBA" id="ARBA00022801"/>
    </source>
</evidence>
<proteinExistence type="predicted"/>
<evidence type="ECO:0000313" key="6">
    <source>
        <dbReference type="Proteomes" id="UP001497453"/>
    </source>
</evidence>
<protein>
    <recommendedName>
        <fullName evidence="4">HIT domain-containing protein</fullName>
    </recommendedName>
</protein>
<feature type="short sequence motif" description="Histidine triad motif" evidence="3">
    <location>
        <begin position="122"/>
        <end position="126"/>
    </location>
</feature>
<dbReference type="PANTHER" id="PTHR12486:SF5">
    <property type="entry name" value="ADENOSINE 5'-MONOPHOSPHORAMIDASE HINT3"/>
    <property type="match status" value="1"/>
</dbReference>
<accession>A0ABP1E7Y4</accession>
<keyword evidence="6" id="KW-1185">Reference proteome</keyword>
<evidence type="ECO:0000256" key="3">
    <source>
        <dbReference type="PROSITE-ProRule" id="PRU00464"/>
    </source>
</evidence>
<gene>
    <name evidence="5" type="ORF">GFSPODELE1_LOCUS10612</name>
</gene>
<keyword evidence="1" id="KW-0547">Nucleotide-binding</keyword>
<feature type="domain" description="HIT" evidence="4">
    <location>
        <begin position="32"/>
        <end position="141"/>
    </location>
</feature>
<dbReference type="EMBL" id="OZ037952">
    <property type="protein sequence ID" value="CAL1716150.1"/>
    <property type="molecule type" value="Genomic_DNA"/>
</dbReference>
<dbReference type="PRINTS" id="PR00332">
    <property type="entry name" value="HISTRIAD"/>
</dbReference>
<dbReference type="Gene3D" id="3.30.428.10">
    <property type="entry name" value="HIT-like"/>
    <property type="match status" value="1"/>
</dbReference>
<dbReference type="Proteomes" id="UP001497453">
    <property type="component" value="Chromosome 9"/>
</dbReference>
<organism evidence="5 6">
    <name type="scientific">Somion occarium</name>
    <dbReference type="NCBI Taxonomy" id="3059160"/>
    <lineage>
        <taxon>Eukaryota</taxon>
        <taxon>Fungi</taxon>
        <taxon>Dikarya</taxon>
        <taxon>Basidiomycota</taxon>
        <taxon>Agaricomycotina</taxon>
        <taxon>Agaricomycetes</taxon>
        <taxon>Polyporales</taxon>
        <taxon>Cerrenaceae</taxon>
        <taxon>Somion</taxon>
    </lineage>
</organism>
<keyword evidence="2" id="KW-0378">Hydrolase</keyword>
<name>A0ABP1E7Y4_9APHY</name>
<dbReference type="InterPro" id="IPR011146">
    <property type="entry name" value="HIT-like"/>
</dbReference>